<dbReference type="Gene3D" id="2.60.120.200">
    <property type="match status" value="1"/>
</dbReference>
<evidence type="ECO:0000313" key="2">
    <source>
        <dbReference type="EMBL" id="AKB75925.1"/>
    </source>
</evidence>
<dbReference type="AlphaFoldDB" id="A0A0E3WUC1"/>
<dbReference type="RefSeq" id="WP_048127814.1">
    <property type="nucleotide sequence ID" value="NZ_CP009515.1"/>
</dbReference>
<evidence type="ECO:0000259" key="1">
    <source>
        <dbReference type="PROSITE" id="PS51762"/>
    </source>
</evidence>
<feature type="domain" description="GH16" evidence="1">
    <location>
        <begin position="26"/>
        <end position="240"/>
    </location>
</feature>
<dbReference type="SUPFAM" id="SSF49899">
    <property type="entry name" value="Concanavalin A-like lectins/glucanases"/>
    <property type="match status" value="1"/>
</dbReference>
<dbReference type="Proteomes" id="UP000033072">
    <property type="component" value="Chromosome"/>
</dbReference>
<keyword evidence="3" id="KW-1185">Reference proteome</keyword>
<dbReference type="InterPro" id="IPR013320">
    <property type="entry name" value="ConA-like_dom_sf"/>
</dbReference>
<dbReference type="GO" id="GO:0004553">
    <property type="term" value="F:hydrolase activity, hydrolyzing O-glycosyl compounds"/>
    <property type="evidence" value="ECO:0007669"/>
    <property type="project" value="InterPro"/>
</dbReference>
<dbReference type="KEGG" id="mls:MSLAZ_2664"/>
<dbReference type="GeneID" id="24807514"/>
<reference evidence="2 3" key="1">
    <citation type="submission" date="2014-07" db="EMBL/GenBank/DDBJ databases">
        <title>Methanogenic archaea and the global carbon cycle.</title>
        <authorList>
            <person name="Henriksen J.R."/>
            <person name="Luke J."/>
            <person name="Reinhart S."/>
            <person name="Benedict M.N."/>
            <person name="Youngblut N.D."/>
            <person name="Metcalf M.E."/>
            <person name="Whitaker R.J."/>
            <person name="Metcalf W.W."/>
        </authorList>
    </citation>
    <scope>NUCLEOTIDE SEQUENCE [LARGE SCALE GENOMIC DNA]</scope>
    <source>
        <strain evidence="2 3">Z-7289</strain>
    </source>
</reference>
<dbReference type="PROSITE" id="PS51762">
    <property type="entry name" value="GH16_2"/>
    <property type="match status" value="1"/>
</dbReference>
<accession>A0A0E3WUC1</accession>
<dbReference type="HOGENOM" id="CLU_076451_1_0_2"/>
<proteinExistence type="predicted"/>
<protein>
    <recommendedName>
        <fullName evidence="1">GH16 domain-containing protein</fullName>
    </recommendedName>
</protein>
<dbReference type="GO" id="GO:0005975">
    <property type="term" value="P:carbohydrate metabolic process"/>
    <property type="evidence" value="ECO:0007669"/>
    <property type="project" value="InterPro"/>
</dbReference>
<evidence type="ECO:0000313" key="3">
    <source>
        <dbReference type="Proteomes" id="UP000033072"/>
    </source>
</evidence>
<dbReference type="InterPro" id="IPR000757">
    <property type="entry name" value="Beta-glucanase-like"/>
</dbReference>
<organism evidence="2 3">
    <name type="scientific">Methanosarcina lacustris Z-7289</name>
    <dbReference type="NCBI Taxonomy" id="1434111"/>
    <lineage>
        <taxon>Archaea</taxon>
        <taxon>Methanobacteriati</taxon>
        <taxon>Methanobacteriota</taxon>
        <taxon>Stenosarchaea group</taxon>
        <taxon>Methanomicrobia</taxon>
        <taxon>Methanosarcinales</taxon>
        <taxon>Methanosarcinaceae</taxon>
        <taxon>Methanosarcina</taxon>
    </lineage>
</organism>
<gene>
    <name evidence="2" type="ORF">MSLAZ_2664</name>
</gene>
<dbReference type="OrthoDB" id="134096at2157"/>
<name>A0A0E3WUC1_9EURY</name>
<dbReference type="PATRIC" id="fig|1434111.4.peg.3531"/>
<dbReference type="EMBL" id="CP009515">
    <property type="protein sequence ID" value="AKB75925.1"/>
    <property type="molecule type" value="Genomic_DNA"/>
</dbReference>
<dbReference type="CDD" id="cd00413">
    <property type="entry name" value="Glyco_hydrolase_16"/>
    <property type="match status" value="1"/>
</dbReference>
<sequence length="240" mass="27503">MGKTDMQTIKYLICLFALLVVLITIFQSETNTYPSNGVINWKGQDWYLMDGKSDPGDNYWNKTGAWIDNQNRLHLTVVKDKGIWNCTTLMSQDTYLYGTFTWTVASPVYTFDKNSVVGLFTYLNDSQELDIETTRWSETEGNQLWYSVQPAKIEGNTQGYQVPLSITGTNTIYKIEWKPTYVRFTSMQENGEIIADFNYTNVSGIPQQPENVMMNLWLLAPPSDGKNIELIISDFTITNE</sequence>